<evidence type="ECO:0000256" key="9">
    <source>
        <dbReference type="ARBA" id="ARBA00093205"/>
    </source>
</evidence>
<dbReference type="GO" id="GO:0019677">
    <property type="term" value="P:NAD+ catabolic process"/>
    <property type="evidence" value="ECO:0007669"/>
    <property type="project" value="TreeGrafter"/>
</dbReference>
<dbReference type="InterPro" id="IPR033716">
    <property type="entry name" value="Nudt17_dom"/>
</dbReference>
<dbReference type="Pfam" id="PF00293">
    <property type="entry name" value="NUDIX"/>
    <property type="match status" value="1"/>
</dbReference>
<dbReference type="InterPro" id="IPR000086">
    <property type="entry name" value="NUDIX_hydrolase_dom"/>
</dbReference>
<evidence type="ECO:0000256" key="3">
    <source>
        <dbReference type="ARBA" id="ARBA00005582"/>
    </source>
</evidence>
<comment type="catalytic activity">
    <reaction evidence="9">
        <text>a 5'-end (N(7)-methyl 5'-triphosphoguanosine)-ribonucleoside in mRNA + H2O = N(7)-methyl-GDP + a 5'-end phospho-ribonucleoside in mRNA + 2 H(+)</text>
        <dbReference type="Rhea" id="RHEA:67484"/>
        <dbReference type="Rhea" id="RHEA-COMP:15692"/>
        <dbReference type="Rhea" id="RHEA-COMP:17167"/>
        <dbReference type="ChEBI" id="CHEBI:15377"/>
        <dbReference type="ChEBI" id="CHEBI:15378"/>
        <dbReference type="ChEBI" id="CHEBI:63714"/>
        <dbReference type="ChEBI" id="CHEBI:138282"/>
        <dbReference type="ChEBI" id="CHEBI:156461"/>
        <dbReference type="EC" id="3.6.1.62"/>
    </reaction>
</comment>
<dbReference type="GO" id="GO:0006742">
    <property type="term" value="P:NADP+ catabolic process"/>
    <property type="evidence" value="ECO:0007669"/>
    <property type="project" value="TreeGrafter"/>
</dbReference>
<evidence type="ECO:0000256" key="13">
    <source>
        <dbReference type="SAM" id="MobiDB-lite"/>
    </source>
</evidence>
<dbReference type="GO" id="GO:0046872">
    <property type="term" value="F:metal ion binding"/>
    <property type="evidence" value="ECO:0007669"/>
    <property type="project" value="UniProtKB-KW"/>
</dbReference>
<evidence type="ECO:0000256" key="7">
    <source>
        <dbReference type="ARBA" id="ARBA00023211"/>
    </source>
</evidence>
<dbReference type="InterPro" id="IPR050241">
    <property type="entry name" value="NAD-cap_RNA_hydrolase_NudC"/>
</dbReference>
<dbReference type="GO" id="GO:0005829">
    <property type="term" value="C:cytosol"/>
    <property type="evidence" value="ECO:0007669"/>
    <property type="project" value="TreeGrafter"/>
</dbReference>
<dbReference type="SUPFAM" id="SSF55811">
    <property type="entry name" value="Nudix"/>
    <property type="match status" value="1"/>
</dbReference>
<accession>A0AAE1GP47</accession>
<reference evidence="15" key="1">
    <citation type="submission" date="2023-10" db="EMBL/GenBank/DDBJ databases">
        <title>Genome assemblies of two species of porcelain crab, Petrolisthes cinctipes and Petrolisthes manimaculis (Anomura: Porcellanidae).</title>
        <authorList>
            <person name="Angst P."/>
        </authorList>
    </citation>
    <scope>NUCLEOTIDE SEQUENCE</scope>
    <source>
        <strain evidence="15">PB745_01</strain>
        <tissue evidence="15">Gill</tissue>
    </source>
</reference>
<name>A0AAE1GP47_PETCI</name>
<dbReference type="PANTHER" id="PTHR42904">
    <property type="entry name" value="NUDIX HYDROLASE, NUDC SUBFAMILY"/>
    <property type="match status" value="1"/>
</dbReference>
<comment type="caution">
    <text evidence="15">The sequence shown here is derived from an EMBL/GenBank/DDBJ whole genome shotgun (WGS) entry which is preliminary data.</text>
</comment>
<dbReference type="EC" id="3.6.1.62" evidence="8"/>
<dbReference type="GO" id="GO:0035529">
    <property type="term" value="F:NADH pyrophosphatase activity"/>
    <property type="evidence" value="ECO:0007669"/>
    <property type="project" value="TreeGrafter"/>
</dbReference>
<evidence type="ECO:0000256" key="8">
    <source>
        <dbReference type="ARBA" id="ARBA00026102"/>
    </source>
</evidence>
<feature type="domain" description="Nudix hydrolase" evidence="14">
    <location>
        <begin position="216"/>
        <end position="426"/>
    </location>
</feature>
<evidence type="ECO:0000313" key="16">
    <source>
        <dbReference type="Proteomes" id="UP001286313"/>
    </source>
</evidence>
<keyword evidence="16" id="KW-1185">Reference proteome</keyword>
<dbReference type="PRINTS" id="PR00502">
    <property type="entry name" value="NUDIXFAMILY"/>
</dbReference>
<sequence>MAASTYKRTVVYVRKDPNSPYHPAPFDTCLLDYFGISDDLGSVECRIRNNIVYLQPPFVAPPATTSGGHVEEGGGSSGSESSREKSWRNERSESNEKKSLRNEGRESNEKKSWRNEGRESRRGESLRNEGRESRRRESLRRNTGGTDNSERGERNTIDGSSSKNNRERNTEGESSSNEGNRKCDNKRASRFQHPPFCVGHKITEEQKDSLPLAIRERGVDVGVCILVESSDGRILVTRRAPHMRTFPRVWVPPGGHVEEGENLVEAGVREMMEETGLELNSLMKMRKQKSVQKKEEEEEEEEEEDKRIKMEEEEESREQEKKKAEEEGREVKMGEKDDMLTGQEVKDKCRILGLWESYYPPVLYCGLPKRHHLVVYFHLKLKLSSTDLQQFIKLNYSEVDACVWLTRELAEVIVNGYRYSTLHLYTPCPSLDLLQVPITLVDDEGFHIPAILDPKALRKEMPEPDREVERVSTGTRYALQLWLQNLAAKDKKKYRNAKNTPMSINTRGQDRSQTSETPHRIGQVRRGQLTGHFRRGVTNGRLSVGGRVRGGHHHQLRTGQVAGRPTRKEEEVRLQNNANSSVQIPVDSQQDTNFIFS</sequence>
<dbReference type="GO" id="GO:0140933">
    <property type="term" value="F:5'-(N(7)-methylguanosine 5'-triphospho)-[mRNA] hydrolase activity"/>
    <property type="evidence" value="ECO:0007669"/>
    <property type="project" value="UniProtKB-EC"/>
</dbReference>
<comment type="cofactor">
    <cofactor evidence="1">
        <name>Mn(2+)</name>
        <dbReference type="ChEBI" id="CHEBI:29035"/>
    </cofactor>
</comment>
<feature type="region of interest" description="Disordered" evidence="13">
    <location>
        <begin position="284"/>
        <end position="333"/>
    </location>
</feature>
<dbReference type="AlphaFoldDB" id="A0AAE1GP47"/>
<evidence type="ECO:0000256" key="5">
    <source>
        <dbReference type="ARBA" id="ARBA00022801"/>
    </source>
</evidence>
<evidence type="ECO:0000259" key="14">
    <source>
        <dbReference type="PROSITE" id="PS51462"/>
    </source>
</evidence>
<evidence type="ECO:0000256" key="4">
    <source>
        <dbReference type="ARBA" id="ARBA00022723"/>
    </source>
</evidence>
<comment type="function">
    <text evidence="10">Acts as a decapping enzyme capable of hydrolyzing monomethylated capped RNAs (in vitro). Hydrolyzes monomethylated capped RNA after alpha and beta phosphates to form N(7)-methyl-GDP. Shows low activity towards unmethylated capped RNA.</text>
</comment>
<keyword evidence="7" id="KW-0464">Manganese</keyword>
<evidence type="ECO:0000256" key="2">
    <source>
        <dbReference type="ARBA" id="ARBA00001946"/>
    </source>
</evidence>
<evidence type="ECO:0000256" key="11">
    <source>
        <dbReference type="ARBA" id="ARBA00093621"/>
    </source>
</evidence>
<feature type="compositionally biased region" description="Polar residues" evidence="13">
    <location>
        <begin position="499"/>
        <end position="516"/>
    </location>
</feature>
<organism evidence="15 16">
    <name type="scientific">Petrolisthes cinctipes</name>
    <name type="common">Flat porcelain crab</name>
    <dbReference type="NCBI Taxonomy" id="88211"/>
    <lineage>
        <taxon>Eukaryota</taxon>
        <taxon>Metazoa</taxon>
        <taxon>Ecdysozoa</taxon>
        <taxon>Arthropoda</taxon>
        <taxon>Crustacea</taxon>
        <taxon>Multicrustacea</taxon>
        <taxon>Malacostraca</taxon>
        <taxon>Eumalacostraca</taxon>
        <taxon>Eucarida</taxon>
        <taxon>Decapoda</taxon>
        <taxon>Pleocyemata</taxon>
        <taxon>Anomura</taxon>
        <taxon>Galatheoidea</taxon>
        <taxon>Porcellanidae</taxon>
        <taxon>Petrolisthes</taxon>
    </lineage>
</organism>
<comment type="cofactor">
    <cofactor evidence="2">
        <name>Mg(2+)</name>
        <dbReference type="ChEBI" id="CHEBI:18420"/>
    </cofactor>
</comment>
<keyword evidence="6" id="KW-0460">Magnesium</keyword>
<feature type="compositionally biased region" description="Basic and acidic residues" evidence="13">
    <location>
        <begin position="318"/>
        <end position="333"/>
    </location>
</feature>
<evidence type="ECO:0000256" key="12">
    <source>
        <dbReference type="ARBA" id="ARBA00093663"/>
    </source>
</evidence>
<feature type="region of interest" description="Disordered" evidence="13">
    <location>
        <begin position="499"/>
        <end position="521"/>
    </location>
</feature>
<dbReference type="PANTHER" id="PTHR42904:SF1">
    <property type="entry name" value="NUCLEOSIDE DIPHOSPHATE-LINKED MOIETY X MOTIF 17"/>
    <property type="match status" value="1"/>
</dbReference>
<feature type="compositionally biased region" description="Basic and acidic residues" evidence="13">
    <location>
        <begin position="81"/>
        <end position="140"/>
    </location>
</feature>
<dbReference type="EMBL" id="JAWQEG010000038">
    <property type="protein sequence ID" value="KAK3895511.1"/>
    <property type="molecule type" value="Genomic_DNA"/>
</dbReference>
<evidence type="ECO:0000256" key="1">
    <source>
        <dbReference type="ARBA" id="ARBA00001936"/>
    </source>
</evidence>
<evidence type="ECO:0000256" key="6">
    <source>
        <dbReference type="ARBA" id="ARBA00022842"/>
    </source>
</evidence>
<dbReference type="InterPro" id="IPR015797">
    <property type="entry name" value="NUDIX_hydrolase-like_dom_sf"/>
</dbReference>
<dbReference type="Gene3D" id="3.90.79.10">
    <property type="entry name" value="Nucleoside Triphosphate Pyrophosphohydrolase"/>
    <property type="match status" value="1"/>
</dbReference>
<dbReference type="InterPro" id="IPR020476">
    <property type="entry name" value="Nudix_hydrolase"/>
</dbReference>
<comment type="similarity">
    <text evidence="3">Belongs to the Nudix hydrolase family.</text>
</comment>
<evidence type="ECO:0000313" key="15">
    <source>
        <dbReference type="EMBL" id="KAK3895511.1"/>
    </source>
</evidence>
<keyword evidence="5" id="KW-0378">Hydrolase</keyword>
<gene>
    <name evidence="15" type="ORF">Pcinc_000750</name>
</gene>
<protein>
    <recommendedName>
        <fullName evidence="11">m7GpppN-mRNA hydrolase NUDT17</fullName>
        <ecNumber evidence="8">3.6.1.62</ecNumber>
    </recommendedName>
    <alternativeName>
        <fullName evidence="12">Nucleoside diphosphate-linked moiety X motif 17</fullName>
    </alternativeName>
</protein>
<proteinExistence type="inferred from homology"/>
<dbReference type="GO" id="GO:0005777">
    <property type="term" value="C:peroxisome"/>
    <property type="evidence" value="ECO:0007669"/>
    <property type="project" value="TreeGrafter"/>
</dbReference>
<feature type="region of interest" description="Disordered" evidence="13">
    <location>
        <begin position="60"/>
        <end position="187"/>
    </location>
</feature>
<keyword evidence="4" id="KW-0479">Metal-binding</keyword>
<evidence type="ECO:0000256" key="10">
    <source>
        <dbReference type="ARBA" id="ARBA00093415"/>
    </source>
</evidence>
<feature type="region of interest" description="Disordered" evidence="13">
    <location>
        <begin position="547"/>
        <end position="567"/>
    </location>
</feature>
<dbReference type="CDD" id="cd04694">
    <property type="entry name" value="NUDIX_Nudt17"/>
    <property type="match status" value="1"/>
</dbReference>
<dbReference type="PROSITE" id="PS51462">
    <property type="entry name" value="NUDIX"/>
    <property type="match status" value="1"/>
</dbReference>
<dbReference type="Proteomes" id="UP001286313">
    <property type="component" value="Unassembled WGS sequence"/>
</dbReference>